<dbReference type="AlphaFoldDB" id="A0AAP0KYX9"/>
<organism evidence="2 3">
    <name type="scientific">Stephania yunnanensis</name>
    <dbReference type="NCBI Taxonomy" id="152371"/>
    <lineage>
        <taxon>Eukaryota</taxon>
        <taxon>Viridiplantae</taxon>
        <taxon>Streptophyta</taxon>
        <taxon>Embryophyta</taxon>
        <taxon>Tracheophyta</taxon>
        <taxon>Spermatophyta</taxon>
        <taxon>Magnoliopsida</taxon>
        <taxon>Ranunculales</taxon>
        <taxon>Menispermaceae</taxon>
        <taxon>Menispermoideae</taxon>
        <taxon>Cissampelideae</taxon>
        <taxon>Stephania</taxon>
    </lineage>
</organism>
<evidence type="ECO:0000256" key="1">
    <source>
        <dbReference type="SAM" id="MobiDB-lite"/>
    </source>
</evidence>
<name>A0AAP0KYX9_9MAGN</name>
<dbReference type="Proteomes" id="UP001420932">
    <property type="component" value="Unassembled WGS sequence"/>
</dbReference>
<dbReference type="EMBL" id="JBBNAF010000003">
    <property type="protein sequence ID" value="KAK9161338.1"/>
    <property type="molecule type" value="Genomic_DNA"/>
</dbReference>
<comment type="caution">
    <text evidence="2">The sequence shown here is derived from an EMBL/GenBank/DDBJ whole genome shotgun (WGS) entry which is preliminary data.</text>
</comment>
<sequence>MYLVTDKTLLSSGSQKRDSFGLEEQLHLINYSSNILMDSGTRVHARKHTSDRREIREASRR</sequence>
<evidence type="ECO:0000313" key="3">
    <source>
        <dbReference type="Proteomes" id="UP001420932"/>
    </source>
</evidence>
<reference evidence="2 3" key="1">
    <citation type="submission" date="2024-01" db="EMBL/GenBank/DDBJ databases">
        <title>Genome assemblies of Stephania.</title>
        <authorList>
            <person name="Yang L."/>
        </authorList>
    </citation>
    <scope>NUCLEOTIDE SEQUENCE [LARGE SCALE GENOMIC DNA]</scope>
    <source>
        <strain evidence="2">YNDBR</strain>
        <tissue evidence="2">Leaf</tissue>
    </source>
</reference>
<feature type="region of interest" description="Disordered" evidence="1">
    <location>
        <begin position="41"/>
        <end position="61"/>
    </location>
</feature>
<keyword evidence="3" id="KW-1185">Reference proteome</keyword>
<feature type="compositionally biased region" description="Basic and acidic residues" evidence="1">
    <location>
        <begin position="51"/>
        <end position="61"/>
    </location>
</feature>
<protein>
    <submittedName>
        <fullName evidence="2">Uncharacterized protein</fullName>
    </submittedName>
</protein>
<accession>A0AAP0KYX9</accession>
<evidence type="ECO:0000313" key="2">
    <source>
        <dbReference type="EMBL" id="KAK9161338.1"/>
    </source>
</evidence>
<gene>
    <name evidence="2" type="ORF">Syun_007679</name>
</gene>
<proteinExistence type="predicted"/>